<feature type="domain" description="RNA polymerase sigma factor 70 region 4 type 2" evidence="6">
    <location>
        <begin position="140"/>
        <end position="191"/>
    </location>
</feature>
<keyword evidence="2" id="KW-0805">Transcription regulation</keyword>
<dbReference type="InterPro" id="IPR013324">
    <property type="entry name" value="RNA_pol_sigma_r3/r4-like"/>
</dbReference>
<dbReference type="PANTHER" id="PTHR43133">
    <property type="entry name" value="RNA POLYMERASE ECF-TYPE SIGMA FACTO"/>
    <property type="match status" value="1"/>
</dbReference>
<dbReference type="SUPFAM" id="SSF88659">
    <property type="entry name" value="Sigma3 and sigma4 domains of RNA polymerase sigma factors"/>
    <property type="match status" value="1"/>
</dbReference>
<keyword evidence="7" id="KW-0240">DNA-directed RNA polymerase</keyword>
<dbReference type="HOGENOM" id="CLU_047691_9_3_6"/>
<dbReference type="InterPro" id="IPR039425">
    <property type="entry name" value="RNA_pol_sigma-70-like"/>
</dbReference>
<evidence type="ECO:0000259" key="5">
    <source>
        <dbReference type="Pfam" id="PF04542"/>
    </source>
</evidence>
<evidence type="ECO:0000313" key="8">
    <source>
        <dbReference type="Proteomes" id="UP000000238"/>
    </source>
</evidence>
<accession>Q2SH89</accession>
<dbReference type="PANTHER" id="PTHR43133:SF62">
    <property type="entry name" value="RNA POLYMERASE SIGMA FACTOR SIGZ"/>
    <property type="match status" value="1"/>
</dbReference>
<dbReference type="Pfam" id="PF04542">
    <property type="entry name" value="Sigma70_r2"/>
    <property type="match status" value="1"/>
</dbReference>
<dbReference type="InterPro" id="IPR013325">
    <property type="entry name" value="RNA_pol_sigma_r2"/>
</dbReference>
<proteinExistence type="inferred from homology"/>
<dbReference type="InterPro" id="IPR036388">
    <property type="entry name" value="WH-like_DNA-bd_sf"/>
</dbReference>
<dbReference type="Pfam" id="PF08281">
    <property type="entry name" value="Sigma70_r4_2"/>
    <property type="match status" value="1"/>
</dbReference>
<gene>
    <name evidence="7" type="ordered locus">HCH_03224</name>
</gene>
<dbReference type="Gene3D" id="1.10.10.10">
    <property type="entry name" value="Winged helix-like DNA-binding domain superfamily/Winged helix DNA-binding domain"/>
    <property type="match status" value="1"/>
</dbReference>
<protein>
    <submittedName>
        <fullName evidence="7">DNA-directed RNA polymerase specialized sigma subunit sigma24-like protein</fullName>
    </submittedName>
</protein>
<keyword evidence="3" id="KW-0731">Sigma factor</keyword>
<dbReference type="Gene3D" id="1.10.1740.10">
    <property type="match status" value="1"/>
</dbReference>
<dbReference type="GO" id="GO:0003677">
    <property type="term" value="F:DNA binding"/>
    <property type="evidence" value="ECO:0007669"/>
    <property type="project" value="InterPro"/>
</dbReference>
<evidence type="ECO:0000256" key="3">
    <source>
        <dbReference type="ARBA" id="ARBA00023082"/>
    </source>
</evidence>
<dbReference type="AlphaFoldDB" id="Q2SH89"/>
<keyword evidence="4" id="KW-0804">Transcription</keyword>
<dbReference type="GO" id="GO:0000428">
    <property type="term" value="C:DNA-directed RNA polymerase complex"/>
    <property type="evidence" value="ECO:0007669"/>
    <property type="project" value="UniProtKB-KW"/>
</dbReference>
<dbReference type="KEGG" id="hch:HCH_03224"/>
<feature type="domain" description="RNA polymerase sigma-70 region 2" evidence="5">
    <location>
        <begin position="37"/>
        <end position="105"/>
    </location>
</feature>
<dbReference type="SUPFAM" id="SSF88946">
    <property type="entry name" value="Sigma2 domain of RNA polymerase sigma factors"/>
    <property type="match status" value="1"/>
</dbReference>
<sequence length="197" mass="23140">MGRGEFFSAMENTFDPDELENLLARIALKDQKALEQLYKRVAPKLNGVAMIILRDTDLSNDVLQEAFLQIWHKADEYRRGLSEPMTWMTSLVRYRALDKLKAEGREQRRRERHDEIEQLLEQDLVESPLREVVNSNEKCRIHRCLRSLDVLNRNAILMAYYYGYSREDIAVHIEKPVNTVKIWLKRGLGRLAQCLGH</sequence>
<dbReference type="InterPro" id="IPR007627">
    <property type="entry name" value="RNA_pol_sigma70_r2"/>
</dbReference>
<organism evidence="7 8">
    <name type="scientific">Hahella chejuensis (strain KCTC 2396)</name>
    <dbReference type="NCBI Taxonomy" id="349521"/>
    <lineage>
        <taxon>Bacteria</taxon>
        <taxon>Pseudomonadati</taxon>
        <taxon>Pseudomonadota</taxon>
        <taxon>Gammaproteobacteria</taxon>
        <taxon>Oceanospirillales</taxon>
        <taxon>Hahellaceae</taxon>
        <taxon>Hahella</taxon>
    </lineage>
</organism>
<evidence type="ECO:0000256" key="2">
    <source>
        <dbReference type="ARBA" id="ARBA00023015"/>
    </source>
</evidence>
<dbReference type="EMBL" id="CP000155">
    <property type="protein sequence ID" value="ABC29985.1"/>
    <property type="molecule type" value="Genomic_DNA"/>
</dbReference>
<dbReference type="InterPro" id="IPR014284">
    <property type="entry name" value="RNA_pol_sigma-70_dom"/>
</dbReference>
<dbReference type="Proteomes" id="UP000000238">
    <property type="component" value="Chromosome"/>
</dbReference>
<evidence type="ECO:0000256" key="4">
    <source>
        <dbReference type="ARBA" id="ARBA00023163"/>
    </source>
</evidence>
<reference evidence="7 8" key="1">
    <citation type="journal article" date="2005" name="Nucleic Acids Res.">
        <title>Genomic blueprint of Hahella chejuensis, a marine microbe producing an algicidal agent.</title>
        <authorList>
            <person name="Jeong H."/>
            <person name="Yim J.H."/>
            <person name="Lee C."/>
            <person name="Choi S.-H."/>
            <person name="Park Y.K."/>
            <person name="Yoon S.H."/>
            <person name="Hur C.-G."/>
            <person name="Kang H.-Y."/>
            <person name="Kim D."/>
            <person name="Lee H.H."/>
            <person name="Park K.H."/>
            <person name="Park S.-H."/>
            <person name="Park H.-S."/>
            <person name="Lee H.K."/>
            <person name="Oh T.K."/>
            <person name="Kim J.F."/>
        </authorList>
    </citation>
    <scope>NUCLEOTIDE SEQUENCE [LARGE SCALE GENOMIC DNA]</scope>
    <source>
        <strain evidence="7 8">KCTC 2396</strain>
    </source>
</reference>
<dbReference type="GO" id="GO:0006352">
    <property type="term" value="P:DNA-templated transcription initiation"/>
    <property type="evidence" value="ECO:0007669"/>
    <property type="project" value="InterPro"/>
</dbReference>
<dbReference type="STRING" id="349521.HCH_03224"/>
<evidence type="ECO:0000313" key="7">
    <source>
        <dbReference type="EMBL" id="ABC29985.1"/>
    </source>
</evidence>
<keyword evidence="8" id="KW-1185">Reference proteome</keyword>
<evidence type="ECO:0000259" key="6">
    <source>
        <dbReference type="Pfam" id="PF08281"/>
    </source>
</evidence>
<dbReference type="NCBIfam" id="TIGR02937">
    <property type="entry name" value="sigma70-ECF"/>
    <property type="match status" value="1"/>
</dbReference>
<dbReference type="InterPro" id="IPR013249">
    <property type="entry name" value="RNA_pol_sigma70_r4_t2"/>
</dbReference>
<comment type="similarity">
    <text evidence="1">Belongs to the sigma-70 factor family. ECF subfamily.</text>
</comment>
<dbReference type="GO" id="GO:0016987">
    <property type="term" value="F:sigma factor activity"/>
    <property type="evidence" value="ECO:0007669"/>
    <property type="project" value="UniProtKB-KW"/>
</dbReference>
<evidence type="ECO:0000256" key="1">
    <source>
        <dbReference type="ARBA" id="ARBA00010641"/>
    </source>
</evidence>
<name>Q2SH89_HAHCH</name>
<dbReference type="eggNOG" id="COG1595">
    <property type="taxonomic scope" value="Bacteria"/>
</dbReference>